<dbReference type="PANTHER" id="PTHR32251:SF17">
    <property type="entry name" value="STEROID 5-ALPHA REDUCTASE C-TERMINAL DOMAIN-CONTAINING PROTEIN"/>
    <property type="match status" value="1"/>
</dbReference>
<keyword evidence="1" id="KW-0812">Transmembrane</keyword>
<organism evidence="2">
    <name type="scientific">Petromyzon marinus</name>
    <name type="common">Sea lamprey</name>
    <dbReference type="NCBI Taxonomy" id="7757"/>
    <lineage>
        <taxon>Eukaryota</taxon>
        <taxon>Metazoa</taxon>
        <taxon>Chordata</taxon>
        <taxon>Craniata</taxon>
        <taxon>Vertebrata</taxon>
        <taxon>Cyclostomata</taxon>
        <taxon>Hyperoartia</taxon>
        <taxon>Petromyzontiformes</taxon>
        <taxon>Petromyzontidae</taxon>
        <taxon>Petromyzon</taxon>
    </lineage>
</organism>
<proteinExistence type="predicted"/>
<accession>S4RT11</accession>
<name>S4RT11_PETMA</name>
<evidence type="ECO:0000256" key="1">
    <source>
        <dbReference type="SAM" id="Phobius"/>
    </source>
</evidence>
<dbReference type="PANTHER" id="PTHR32251">
    <property type="entry name" value="3-OXO-5-ALPHA-STEROID 4-DEHYDROGENASE"/>
    <property type="match status" value="1"/>
</dbReference>
<keyword evidence="1" id="KW-0472">Membrane</keyword>
<feature type="transmembrane region" description="Helical" evidence="1">
    <location>
        <begin position="59"/>
        <end position="77"/>
    </location>
</feature>
<dbReference type="Pfam" id="PF06966">
    <property type="entry name" value="DUF1295"/>
    <property type="match status" value="1"/>
</dbReference>
<dbReference type="InterPro" id="IPR010721">
    <property type="entry name" value="UstE-like"/>
</dbReference>
<protein>
    <submittedName>
        <fullName evidence="2">Si:ch211-210c8.6</fullName>
    </submittedName>
</protein>
<reference evidence="2" key="2">
    <citation type="submission" date="2025-09" db="UniProtKB">
        <authorList>
            <consortium name="Ensembl"/>
        </authorList>
    </citation>
    <scope>IDENTIFICATION</scope>
</reference>
<evidence type="ECO:0000313" key="2">
    <source>
        <dbReference type="Ensembl" id="ENSPMAP00000008351.1"/>
    </source>
</evidence>
<dbReference type="GeneTree" id="ENSGT00390000008169"/>
<dbReference type="OMA" id="FQMLWVW"/>
<sequence>GVLLLRCAGVDLGVQWALGLVAIALRTEVFFDAAGSGTFLLLTYLSRKWSSTKFLRQQIQSGLVSVWGLRLGMYLFLRILREGKDSRFDKVRDKPSIFFMFWTLQAVWVFVTLLPTLIVNMKKQDSPLTLRDYLGWAVWVLGFTVEMLADHQKSIFRSDPNNVGKFIQSGLWAYSRHPNYVGEILQWLGLFVSASSVLSGWEWLSAASPLLVWLLLSHVSGVPILERQA</sequence>
<dbReference type="HOGENOM" id="CLU_043418_1_0_1"/>
<dbReference type="Ensembl" id="ENSPMAT00000008389.1">
    <property type="protein sequence ID" value="ENSPMAP00000008351.1"/>
    <property type="gene ID" value="ENSPMAG00000007586.1"/>
</dbReference>
<dbReference type="Gene3D" id="1.20.120.1630">
    <property type="match status" value="1"/>
</dbReference>
<keyword evidence="1" id="KW-1133">Transmembrane helix</keyword>
<dbReference type="AlphaFoldDB" id="S4RT11"/>
<feature type="transmembrane region" description="Helical" evidence="1">
    <location>
        <begin position="97"/>
        <end position="121"/>
    </location>
</feature>
<dbReference type="PROSITE" id="PS50244">
    <property type="entry name" value="S5A_REDUCTASE"/>
    <property type="match status" value="1"/>
</dbReference>
<reference evidence="2" key="1">
    <citation type="submission" date="2025-08" db="UniProtKB">
        <authorList>
            <consortium name="Ensembl"/>
        </authorList>
    </citation>
    <scope>IDENTIFICATION</scope>
</reference>
<feature type="transmembrane region" description="Helical" evidence="1">
    <location>
        <begin position="29"/>
        <end position="47"/>
    </location>
</feature>
<dbReference type="GO" id="GO:0016020">
    <property type="term" value="C:membrane"/>
    <property type="evidence" value="ECO:0007669"/>
    <property type="project" value="TreeGrafter"/>
</dbReference>